<reference evidence="2 3" key="1">
    <citation type="journal article" date="2018" name="Mol. Biol. Evol.">
        <title>Broad Genomic Sampling Reveals a Smut Pathogenic Ancestry of the Fungal Clade Ustilaginomycotina.</title>
        <authorList>
            <person name="Kijpornyongpan T."/>
            <person name="Mondo S.J."/>
            <person name="Barry K."/>
            <person name="Sandor L."/>
            <person name="Lee J."/>
            <person name="Lipzen A."/>
            <person name="Pangilinan J."/>
            <person name="LaButti K."/>
            <person name="Hainaut M."/>
            <person name="Henrissat B."/>
            <person name="Grigoriev I.V."/>
            <person name="Spatafora J.W."/>
            <person name="Aime M.C."/>
        </authorList>
    </citation>
    <scope>NUCLEOTIDE SEQUENCE [LARGE SCALE GENOMIC DNA]</scope>
    <source>
        <strain evidence="2 3">MCA 4658</strain>
    </source>
</reference>
<feature type="region of interest" description="Disordered" evidence="1">
    <location>
        <begin position="225"/>
        <end position="258"/>
    </location>
</feature>
<feature type="compositionally biased region" description="Acidic residues" evidence="1">
    <location>
        <begin position="1"/>
        <end position="12"/>
    </location>
</feature>
<dbReference type="InParanoid" id="A0A316VPG6"/>
<name>A0A316VPG6_9BASI</name>
<feature type="region of interest" description="Disordered" evidence="1">
    <location>
        <begin position="288"/>
        <end position="353"/>
    </location>
</feature>
<feature type="region of interest" description="Disordered" evidence="1">
    <location>
        <begin position="91"/>
        <end position="138"/>
    </location>
</feature>
<evidence type="ECO:0000313" key="2">
    <source>
        <dbReference type="EMBL" id="PWN38968.1"/>
    </source>
</evidence>
<dbReference type="Proteomes" id="UP000245783">
    <property type="component" value="Unassembled WGS sequence"/>
</dbReference>
<proteinExistence type="predicted"/>
<feature type="compositionally biased region" description="Basic and acidic residues" evidence="1">
    <location>
        <begin position="13"/>
        <end position="23"/>
    </location>
</feature>
<feature type="compositionally biased region" description="Basic and acidic residues" evidence="1">
    <location>
        <begin position="306"/>
        <end position="320"/>
    </location>
</feature>
<organism evidence="2 3">
    <name type="scientific">Ceraceosorus guamensis</name>
    <dbReference type="NCBI Taxonomy" id="1522189"/>
    <lineage>
        <taxon>Eukaryota</taxon>
        <taxon>Fungi</taxon>
        <taxon>Dikarya</taxon>
        <taxon>Basidiomycota</taxon>
        <taxon>Ustilaginomycotina</taxon>
        <taxon>Exobasidiomycetes</taxon>
        <taxon>Ceraceosorales</taxon>
        <taxon>Ceraceosoraceae</taxon>
        <taxon>Ceraceosorus</taxon>
    </lineage>
</organism>
<dbReference type="RefSeq" id="XP_025366128.1">
    <property type="nucleotide sequence ID" value="XM_025517487.1"/>
</dbReference>
<protein>
    <submittedName>
        <fullName evidence="2">Uncharacterized protein</fullName>
    </submittedName>
</protein>
<sequence length="431" mass="47897">MEEAEEENEEEEGRQGDEEQKHEDEDEDEEIDQLRSQSSPSKSQEKARTITEPGQIRNNVIEKQQATSSSLAAAEDEALVSEQLGPVVEISSTSLLHSDRDPESQLQDYEAGSRVPDTSQRAVHHRAKASMRDEASAENQVPNFLAGITSPTPTQGKTNMLPTSSPQVAVMMPAITATPKELSGRTYASIAVGPSQPLRLEDSDEIAARAARVPRRSVPAVLVEAQTASTSRAPRQPRHTTATGAQEAKAGSSVLPRRAAMRDDGLLVHTPIQEEQRAPHTAALIKKRKLARTEEDDGGREGAISPEKRQEVEEWRERSSAELSRSASEESPRAERRAKRRRGPEEEKEEAEARAEFMREVQAFKKDYAFEMIAQVMPVLGDECDVNKARGRMERRIARWSNEYGIGRRDILILIKQAKGNLRLAEELMAQ</sequence>
<feature type="compositionally biased region" description="Polar residues" evidence="1">
    <location>
        <begin position="226"/>
        <end position="244"/>
    </location>
</feature>
<feature type="compositionally biased region" description="Polar residues" evidence="1">
    <location>
        <begin position="56"/>
        <end position="67"/>
    </location>
</feature>
<evidence type="ECO:0000256" key="1">
    <source>
        <dbReference type="SAM" id="MobiDB-lite"/>
    </source>
</evidence>
<gene>
    <name evidence="2" type="ORF">IE81DRAFT_62665</name>
</gene>
<feature type="region of interest" description="Disordered" evidence="1">
    <location>
        <begin position="1"/>
        <end position="77"/>
    </location>
</feature>
<accession>A0A316VPG6</accession>
<dbReference type="AlphaFoldDB" id="A0A316VPG6"/>
<keyword evidence="3" id="KW-1185">Reference proteome</keyword>
<evidence type="ECO:0000313" key="3">
    <source>
        <dbReference type="Proteomes" id="UP000245783"/>
    </source>
</evidence>
<dbReference type="GeneID" id="37039357"/>
<dbReference type="EMBL" id="KZ819510">
    <property type="protein sequence ID" value="PWN38968.1"/>
    <property type="molecule type" value="Genomic_DNA"/>
</dbReference>